<dbReference type="Pfam" id="PF00589">
    <property type="entry name" value="Phage_integrase"/>
    <property type="match status" value="1"/>
</dbReference>
<dbReference type="InterPro" id="IPR002104">
    <property type="entry name" value="Integrase_catalytic"/>
</dbReference>
<accession>A0A290QAU6</accession>
<dbReference type="PANTHER" id="PTHR30349:SF64">
    <property type="entry name" value="PROPHAGE INTEGRASE INTD-RELATED"/>
    <property type="match status" value="1"/>
</dbReference>
<feature type="domain" description="Tyr recombinase" evidence="2">
    <location>
        <begin position="40"/>
        <end position="256"/>
    </location>
</feature>
<dbReference type="GO" id="GO:0015074">
    <property type="term" value="P:DNA integration"/>
    <property type="evidence" value="ECO:0007669"/>
    <property type="project" value="InterPro"/>
</dbReference>
<dbReference type="NCBIfam" id="TIGR02249">
    <property type="entry name" value="integrase_gron"/>
    <property type="match status" value="1"/>
</dbReference>
<dbReference type="SUPFAM" id="SSF56349">
    <property type="entry name" value="DNA breaking-rejoining enzymes"/>
    <property type="match status" value="1"/>
</dbReference>
<dbReference type="EMBL" id="CP023344">
    <property type="protein sequence ID" value="ATC65825.1"/>
    <property type="molecule type" value="Genomic_DNA"/>
</dbReference>
<dbReference type="InterPro" id="IPR050090">
    <property type="entry name" value="Tyrosine_recombinase_XerCD"/>
</dbReference>
<dbReference type="GO" id="GO:0003677">
    <property type="term" value="F:DNA binding"/>
    <property type="evidence" value="ECO:0007669"/>
    <property type="project" value="InterPro"/>
</dbReference>
<dbReference type="AlphaFoldDB" id="A0A290QAU6"/>
<protein>
    <submittedName>
        <fullName evidence="3">Integrase</fullName>
    </submittedName>
</protein>
<dbReference type="PROSITE" id="PS51898">
    <property type="entry name" value="TYR_RECOMBINASE"/>
    <property type="match status" value="1"/>
</dbReference>
<dbReference type="KEGG" id="vbh:CMV30_18755"/>
<dbReference type="PANTHER" id="PTHR30349">
    <property type="entry name" value="PHAGE INTEGRASE-RELATED"/>
    <property type="match status" value="1"/>
</dbReference>
<evidence type="ECO:0000256" key="1">
    <source>
        <dbReference type="ARBA" id="ARBA00023172"/>
    </source>
</evidence>
<keyword evidence="1" id="KW-0233">DNA recombination</keyword>
<name>A0A290QAU6_9BACT</name>
<organism evidence="3 4">
    <name type="scientific">Nibricoccus aquaticus</name>
    <dbReference type="NCBI Taxonomy" id="2576891"/>
    <lineage>
        <taxon>Bacteria</taxon>
        <taxon>Pseudomonadati</taxon>
        <taxon>Verrucomicrobiota</taxon>
        <taxon>Opitutia</taxon>
        <taxon>Opitutales</taxon>
        <taxon>Opitutaceae</taxon>
        <taxon>Nibricoccus</taxon>
    </lineage>
</organism>
<dbReference type="InterPro" id="IPR011010">
    <property type="entry name" value="DNA_brk_join_enz"/>
</dbReference>
<gene>
    <name evidence="3" type="ORF">CMV30_18755</name>
</gene>
<reference evidence="3 4" key="1">
    <citation type="submission" date="2017-09" db="EMBL/GenBank/DDBJ databases">
        <title>Complete genome sequence of Verrucomicrobial strain HZ-65, isolated from freshwater.</title>
        <authorList>
            <person name="Choi A."/>
        </authorList>
    </citation>
    <scope>NUCLEOTIDE SEQUENCE [LARGE SCALE GENOMIC DNA]</scope>
    <source>
        <strain evidence="3 4">HZ-65</strain>
    </source>
</reference>
<sequence>MSSSGQKQALNALVFFFREALKKDLGALGDFVRAKRKHPRIPVVLSREELNRLFDVLPGTYRLMAELQYGSGLRITELLELRVQSLDLARGRLLVRGGKGDKDRATVLSQKLVSPLHAHLGRLRDLFAQDRASNIPGVWLPLNVERKYPNAGVQWPWQWVFPMRELSRDRQTGIVRRHHVLDGTFQRVTKTAAEKAGIDKRVTPHVLRHSFATHMLESGVDLRALQDLLGHANVETTQIYTHVTVRPGLGARSPLDL</sequence>
<dbReference type="Gene3D" id="1.10.443.10">
    <property type="entry name" value="Intergrase catalytic core"/>
    <property type="match status" value="1"/>
</dbReference>
<evidence type="ECO:0000313" key="3">
    <source>
        <dbReference type="EMBL" id="ATC65825.1"/>
    </source>
</evidence>
<evidence type="ECO:0000259" key="2">
    <source>
        <dbReference type="PROSITE" id="PS51898"/>
    </source>
</evidence>
<dbReference type="InterPro" id="IPR011946">
    <property type="entry name" value="Integrase_integron-type"/>
</dbReference>
<dbReference type="InterPro" id="IPR013762">
    <property type="entry name" value="Integrase-like_cat_sf"/>
</dbReference>
<keyword evidence="4" id="KW-1185">Reference proteome</keyword>
<dbReference type="Proteomes" id="UP000217265">
    <property type="component" value="Chromosome"/>
</dbReference>
<evidence type="ECO:0000313" key="4">
    <source>
        <dbReference type="Proteomes" id="UP000217265"/>
    </source>
</evidence>
<dbReference type="OrthoDB" id="9801717at2"/>
<dbReference type="GO" id="GO:0006310">
    <property type="term" value="P:DNA recombination"/>
    <property type="evidence" value="ECO:0007669"/>
    <property type="project" value="UniProtKB-KW"/>
</dbReference>
<proteinExistence type="predicted"/>